<evidence type="ECO:0000313" key="1">
    <source>
        <dbReference type="EMBL" id="GCD93480.1"/>
    </source>
</evidence>
<accession>A0A401YFY9</accession>
<dbReference type="EMBL" id="BIFH01000014">
    <property type="protein sequence ID" value="GCD93480.1"/>
    <property type="molecule type" value="Genomic_DNA"/>
</dbReference>
<dbReference type="AlphaFoldDB" id="A0A401YFY9"/>
<proteinExistence type="predicted"/>
<dbReference type="Proteomes" id="UP000286931">
    <property type="component" value="Unassembled WGS sequence"/>
</dbReference>
<evidence type="ECO:0000313" key="2">
    <source>
        <dbReference type="Proteomes" id="UP000286931"/>
    </source>
</evidence>
<keyword evidence="2" id="KW-1185">Reference proteome</keyword>
<gene>
    <name evidence="1" type="ORF">EHYA_01124</name>
</gene>
<organism evidence="1 2">
    <name type="scientific">Embleya hyalina</name>
    <dbReference type="NCBI Taxonomy" id="516124"/>
    <lineage>
        <taxon>Bacteria</taxon>
        <taxon>Bacillati</taxon>
        <taxon>Actinomycetota</taxon>
        <taxon>Actinomycetes</taxon>
        <taxon>Kitasatosporales</taxon>
        <taxon>Streptomycetaceae</taxon>
        <taxon>Embleya</taxon>
    </lineage>
</organism>
<sequence length="183" mass="19784">MTTDPEDPASGLRFVPTPLELGDPTWVFPSVAGHEAVAVRAALAEADARLRESGAHLGIPGSVHYVGQHFDGIHCASVQGRLELPNGRTFLAALYFPRRCAFDMRWGPPWLSEVEIGRECPPPADCGGHPDAEWSFEHDTPTAAARAFAADAGRLRDRVLARPRSAWLAAEPHAGCRPFDPST</sequence>
<dbReference type="RefSeq" id="WP_126635769.1">
    <property type="nucleotide sequence ID" value="NZ_BIFH01000014.1"/>
</dbReference>
<reference evidence="1 2" key="1">
    <citation type="submission" date="2018-12" db="EMBL/GenBank/DDBJ databases">
        <title>Draft genome sequence of Embleya hyalina NBRC 13850T.</title>
        <authorList>
            <person name="Komaki H."/>
            <person name="Hosoyama A."/>
            <person name="Kimura A."/>
            <person name="Ichikawa N."/>
            <person name="Tamura T."/>
        </authorList>
    </citation>
    <scope>NUCLEOTIDE SEQUENCE [LARGE SCALE GENOMIC DNA]</scope>
    <source>
        <strain evidence="1 2">NBRC 13850</strain>
    </source>
</reference>
<dbReference type="OrthoDB" id="4212258at2"/>
<protein>
    <submittedName>
        <fullName evidence="1">Uncharacterized protein</fullName>
    </submittedName>
</protein>
<comment type="caution">
    <text evidence="1">The sequence shown here is derived from an EMBL/GenBank/DDBJ whole genome shotgun (WGS) entry which is preliminary data.</text>
</comment>
<name>A0A401YFY9_9ACTN</name>